<sequence length="449" mass="48213">MFRPRAVAGRLCRRAARAEGMHGGRVSTGARSAARGPTRKVNGSSPTWGEKRASTSTSPSTSGSDCPGTGVDDRRPGWQEGPLRSRRERSIVRGWASSRSRGPLPSTQRSPLDRMRRRPRRCQAGRMTPQPTRLRPFGPSGATVTRLTLGTSWRPERVADLDRVPALERVLGSDPGSRPVSVIDTSNEYAGGHSERLIGEALEARGGVPEGITVVTKLDRDPSTGSYSAERMRRSLDESRERLGMDVLPLLSLHDPERISYDEAFAEDGPVRALVAMKDCGVALSIGISGGPAPMLRHYVDTGLFDAVITHNRFTLVDRSSEELIDASVDRGVIVVNAAVYGGGALARWPEPVASYAYQAAPREIVDAVAAMGAACDRAGVPLAAAALQFSTRDPRVTTTVVGATSAEHYDAFVADDGLEIPDALFEELESLAPPSTLWQDAPGSTWPR</sequence>
<evidence type="ECO:0000259" key="2">
    <source>
        <dbReference type="Pfam" id="PF00248"/>
    </source>
</evidence>
<dbReference type="PANTHER" id="PTHR42686:SF1">
    <property type="entry name" value="GH17980P-RELATED"/>
    <property type="match status" value="1"/>
</dbReference>
<protein>
    <recommendedName>
        <fullName evidence="2">NADP-dependent oxidoreductase domain-containing protein</fullName>
    </recommendedName>
</protein>
<dbReference type="InterPro" id="IPR023210">
    <property type="entry name" value="NADP_OxRdtase_dom"/>
</dbReference>
<dbReference type="InterPro" id="IPR020471">
    <property type="entry name" value="AKR"/>
</dbReference>
<feature type="region of interest" description="Disordered" evidence="1">
    <location>
        <begin position="17"/>
        <end position="143"/>
    </location>
</feature>
<organism evidence="3 4">
    <name type="scientific">Rathayibacter rathayi</name>
    <name type="common">Corynebacterium rathayi</name>
    <dbReference type="NCBI Taxonomy" id="33887"/>
    <lineage>
        <taxon>Bacteria</taxon>
        <taxon>Bacillati</taxon>
        <taxon>Actinomycetota</taxon>
        <taxon>Actinomycetes</taxon>
        <taxon>Micrococcales</taxon>
        <taxon>Microbacteriaceae</taxon>
        <taxon>Rathayibacter</taxon>
    </lineage>
</organism>
<dbReference type="Gene3D" id="3.20.20.100">
    <property type="entry name" value="NADP-dependent oxidoreductase domain"/>
    <property type="match status" value="1"/>
</dbReference>
<proteinExistence type="predicted"/>
<feature type="compositionally biased region" description="Low complexity" evidence="1">
    <location>
        <begin position="54"/>
        <end position="70"/>
    </location>
</feature>
<dbReference type="PANTHER" id="PTHR42686">
    <property type="entry name" value="GH17980P-RELATED"/>
    <property type="match status" value="1"/>
</dbReference>
<feature type="compositionally biased region" description="Polar residues" evidence="1">
    <location>
        <begin position="97"/>
        <end position="108"/>
    </location>
</feature>
<dbReference type="EMBL" id="PSVT01000053">
    <property type="protein sequence ID" value="PPH72273.1"/>
    <property type="molecule type" value="Genomic_DNA"/>
</dbReference>
<gene>
    <name evidence="3" type="ORF">C5C40_14805</name>
</gene>
<evidence type="ECO:0000313" key="4">
    <source>
        <dbReference type="Proteomes" id="UP000239698"/>
    </source>
</evidence>
<reference evidence="3 4" key="1">
    <citation type="submission" date="2018-02" db="EMBL/GenBank/DDBJ databases">
        <title>Bacteriophage NCPPB3778 and a type I-E CRISPR drive the evolution of the US Biological Select Agent, Rathayibacter toxicus.</title>
        <authorList>
            <person name="Davis E.W.II."/>
            <person name="Tabima J.F."/>
            <person name="Weisberg A.J."/>
            <person name="Lopes L.D."/>
            <person name="Wiseman M.S."/>
            <person name="Wiseman M.S."/>
            <person name="Pupko T."/>
            <person name="Belcher M.S."/>
            <person name="Sechler A.J."/>
            <person name="Tancos M.A."/>
            <person name="Schroeder B.K."/>
            <person name="Murray T.D."/>
            <person name="Luster D.G."/>
            <person name="Schneider W.L."/>
            <person name="Rogers E."/>
            <person name="Andreote F.D."/>
            <person name="Grunwald N.J."/>
            <person name="Putnam M.L."/>
            <person name="Chang J.H."/>
        </authorList>
    </citation>
    <scope>NUCLEOTIDE SEQUENCE [LARGE SCALE GENOMIC DNA]</scope>
    <source>
        <strain evidence="3 4">AY1D6</strain>
    </source>
</reference>
<name>A0ABX5A809_RATRA</name>
<evidence type="ECO:0000313" key="3">
    <source>
        <dbReference type="EMBL" id="PPH72273.1"/>
    </source>
</evidence>
<evidence type="ECO:0000256" key="1">
    <source>
        <dbReference type="SAM" id="MobiDB-lite"/>
    </source>
</evidence>
<dbReference type="InterPro" id="IPR036812">
    <property type="entry name" value="NAD(P)_OxRdtase_dom_sf"/>
</dbReference>
<dbReference type="SUPFAM" id="SSF51430">
    <property type="entry name" value="NAD(P)-linked oxidoreductase"/>
    <property type="match status" value="1"/>
</dbReference>
<feature type="compositionally biased region" description="Basic and acidic residues" evidence="1">
    <location>
        <begin position="71"/>
        <end position="91"/>
    </location>
</feature>
<keyword evidence="4" id="KW-1185">Reference proteome</keyword>
<feature type="domain" description="NADP-dependent oxidoreductase" evidence="2">
    <location>
        <begin position="151"/>
        <end position="431"/>
    </location>
</feature>
<dbReference type="Proteomes" id="UP000239698">
    <property type="component" value="Unassembled WGS sequence"/>
</dbReference>
<dbReference type="Pfam" id="PF00248">
    <property type="entry name" value="Aldo_ket_red"/>
    <property type="match status" value="1"/>
</dbReference>
<accession>A0ABX5A809</accession>
<comment type="caution">
    <text evidence="3">The sequence shown here is derived from an EMBL/GenBank/DDBJ whole genome shotgun (WGS) entry which is preliminary data.</text>
</comment>
<dbReference type="CDD" id="cd19090">
    <property type="entry name" value="AKR_AKR15A-like"/>
    <property type="match status" value="1"/>
</dbReference>